<dbReference type="InterPro" id="IPR036420">
    <property type="entry name" value="BRCT_dom_sf"/>
</dbReference>
<evidence type="ECO:0000313" key="5">
    <source>
        <dbReference type="EMBL" id="OBZ79371.1"/>
    </source>
</evidence>
<dbReference type="OMA" id="QTWQAAN"/>
<comment type="caution">
    <text evidence="5">The sequence shown here is derived from an EMBL/GenBank/DDBJ whole genome shotgun (WGS) entry which is preliminary data.</text>
</comment>
<protein>
    <recommendedName>
        <fullName evidence="2">DNA-binding protein RAP1</fullName>
    </recommendedName>
</protein>
<dbReference type="InterPro" id="IPR039595">
    <property type="entry name" value="TE2IP/Rap1"/>
</dbReference>
<dbReference type="Proteomes" id="UP000092993">
    <property type="component" value="Unassembled WGS sequence"/>
</dbReference>
<keyword evidence="6" id="KW-1185">Reference proteome</keyword>
<evidence type="ECO:0000313" key="6">
    <source>
        <dbReference type="Proteomes" id="UP000092993"/>
    </source>
</evidence>
<proteinExistence type="inferred from homology"/>
<evidence type="ECO:0000256" key="3">
    <source>
        <dbReference type="SAM" id="MobiDB-lite"/>
    </source>
</evidence>
<evidence type="ECO:0000259" key="4">
    <source>
        <dbReference type="PROSITE" id="PS50172"/>
    </source>
</evidence>
<comment type="function">
    <text evidence="2">Involved in the regulation of telomere length, clustering and has a specific role in telomere position effect (TPE).</text>
</comment>
<dbReference type="PANTHER" id="PTHR16466:SF6">
    <property type="entry name" value="TELOMERIC REPEAT-BINDING FACTOR 2-INTERACTING PROTEIN 1"/>
    <property type="match status" value="1"/>
</dbReference>
<gene>
    <name evidence="5" type="ORF">A0H81_01035</name>
</gene>
<dbReference type="PROSITE" id="PS50172">
    <property type="entry name" value="BRCT"/>
    <property type="match status" value="1"/>
</dbReference>
<feature type="region of interest" description="Disordered" evidence="3">
    <location>
        <begin position="397"/>
        <end position="443"/>
    </location>
</feature>
<evidence type="ECO:0000256" key="1">
    <source>
        <dbReference type="ARBA" id="ARBA00023242"/>
    </source>
</evidence>
<organism evidence="5 6">
    <name type="scientific">Grifola frondosa</name>
    <name type="common">Maitake</name>
    <name type="synonym">Polyporus frondosus</name>
    <dbReference type="NCBI Taxonomy" id="5627"/>
    <lineage>
        <taxon>Eukaryota</taxon>
        <taxon>Fungi</taxon>
        <taxon>Dikarya</taxon>
        <taxon>Basidiomycota</taxon>
        <taxon>Agaricomycotina</taxon>
        <taxon>Agaricomycetes</taxon>
        <taxon>Polyporales</taxon>
        <taxon>Grifolaceae</taxon>
        <taxon>Grifola</taxon>
    </lineage>
</organism>
<dbReference type="SUPFAM" id="SSF52113">
    <property type="entry name" value="BRCT domain"/>
    <property type="match status" value="1"/>
</dbReference>
<feature type="region of interest" description="Disordered" evidence="3">
    <location>
        <begin position="108"/>
        <end position="153"/>
    </location>
</feature>
<dbReference type="GO" id="GO:0042162">
    <property type="term" value="F:telomeric DNA binding"/>
    <property type="evidence" value="ECO:0007669"/>
    <property type="project" value="TreeGrafter"/>
</dbReference>
<feature type="region of interest" description="Disordered" evidence="3">
    <location>
        <begin position="251"/>
        <end position="325"/>
    </location>
</feature>
<reference evidence="5 6" key="1">
    <citation type="submission" date="2016-03" db="EMBL/GenBank/DDBJ databases">
        <title>Whole genome sequencing of Grifola frondosa 9006-11.</title>
        <authorList>
            <person name="Min B."/>
            <person name="Park H."/>
            <person name="Kim J.-G."/>
            <person name="Cho H."/>
            <person name="Oh Y.-L."/>
            <person name="Kong W.-S."/>
            <person name="Choi I.-G."/>
        </authorList>
    </citation>
    <scope>NUCLEOTIDE SEQUENCE [LARGE SCALE GENOMIC DNA]</scope>
    <source>
        <strain evidence="5 6">9006-11</strain>
    </source>
</reference>
<dbReference type="Pfam" id="PF16589">
    <property type="entry name" value="BRCT_2"/>
    <property type="match status" value="1"/>
</dbReference>
<dbReference type="STRING" id="5627.A0A1C7MR76"/>
<comment type="similarity">
    <text evidence="2">Belongs to the RAP1 family.</text>
</comment>
<dbReference type="PANTHER" id="PTHR16466">
    <property type="entry name" value="TELOMERE REPEAT-BINDING FACTOR 2-INTERACTING PROTEIN 1"/>
    <property type="match status" value="1"/>
</dbReference>
<feature type="compositionally biased region" description="Low complexity" evidence="3">
    <location>
        <begin position="417"/>
        <end position="438"/>
    </location>
</feature>
<dbReference type="GO" id="GO:0031848">
    <property type="term" value="P:protection from non-homologous end joining at telomere"/>
    <property type="evidence" value="ECO:0007669"/>
    <property type="project" value="TreeGrafter"/>
</dbReference>
<feature type="compositionally biased region" description="Basic and acidic residues" evidence="3">
    <location>
        <begin position="269"/>
        <end position="283"/>
    </location>
</feature>
<comment type="subunit">
    <text evidence="2">Homodimer.</text>
</comment>
<evidence type="ECO:0000256" key="2">
    <source>
        <dbReference type="RuleBase" id="RU367107"/>
    </source>
</evidence>
<feature type="domain" description="BRCT" evidence="4">
    <location>
        <begin position="177"/>
        <end position="248"/>
    </location>
</feature>
<dbReference type="GO" id="GO:0070187">
    <property type="term" value="C:shelterin complex"/>
    <property type="evidence" value="ECO:0007669"/>
    <property type="project" value="TreeGrafter"/>
</dbReference>
<name>A0A1C7MR76_GRIFR</name>
<comment type="subcellular location">
    <subcellularLocation>
        <location evidence="2">Nucleus</location>
    </subcellularLocation>
    <subcellularLocation>
        <location evidence="2">Chromosome</location>
        <location evidence="2">Telomere</location>
    </subcellularLocation>
</comment>
<dbReference type="GO" id="GO:0010833">
    <property type="term" value="P:telomere maintenance via telomere lengthening"/>
    <property type="evidence" value="ECO:0007669"/>
    <property type="project" value="UniProtKB-UniRule"/>
</dbReference>
<feature type="compositionally biased region" description="Basic and acidic residues" evidence="3">
    <location>
        <begin position="293"/>
        <end position="314"/>
    </location>
</feature>
<dbReference type="Gene3D" id="3.40.50.10190">
    <property type="entry name" value="BRCT domain"/>
    <property type="match status" value="1"/>
</dbReference>
<keyword evidence="2" id="KW-0779">Telomere</keyword>
<keyword evidence="1 2" id="KW-0539">Nucleus</keyword>
<dbReference type="InterPro" id="IPR001357">
    <property type="entry name" value="BRCT_dom"/>
</dbReference>
<dbReference type="EMBL" id="LUGG01000001">
    <property type="protein sequence ID" value="OBZ79371.1"/>
    <property type="molecule type" value="Genomic_DNA"/>
</dbReference>
<dbReference type="AlphaFoldDB" id="A0A1C7MR76"/>
<sequence>MRFLDLFHDLPYIFRTSTGPIHVFVEASDILNRPKLIRALRNAGALISHSPADAHIILVDSSTDAGLRFVTDWGSDPGKVVLDAQWAWKSIKRGRLYLEDEGWGGFQARGESSNQESANRAGLTEHPLPPLEQLLPMDISPDHRHSPSGPSAREQKGLFTNKAGEPLHFVVQVDIRNRKTIVDGIKKNGGKIISEISQADYVILTQSSRSFKDLLKQTENAERPAVQAQFVYDCIEKQTLLDEREYLFQDTLPKKKRGRPSGQTPVKSQKMETPTKEKAKELEGGTPQTKKMGTAEKPQKTKEVKVKSKPKEEPDSLSFQGLWEPSPPPPVRVVEYVDGRNLYTKEDRDYFVHYLSILAKRNPEMTYASIGEKMYSKMPHHTVKSWTAFAQKQKDQIDTAKKKAHIARRKAAESRRQQSSSQPSISSVPSAGSSEGPSLKQAVSPVDEFKTMTEFFASGGADQISDHEVWVTLAEVYPSRTAQGWHDFWREHSEEIDTEVKPKTGTGRVKALQTVTFLKHIMIIIL</sequence>
<dbReference type="SMART" id="SM00292">
    <property type="entry name" value="BRCT"/>
    <property type="match status" value="1"/>
</dbReference>
<dbReference type="OrthoDB" id="3267102at2759"/>
<accession>A0A1C7MR76</accession>
<keyword evidence="2" id="KW-0158">Chromosome</keyword>